<keyword evidence="1" id="KW-0812">Transmembrane</keyword>
<keyword evidence="1" id="KW-0472">Membrane</keyword>
<dbReference type="EMBL" id="JANIEX010001106">
    <property type="protein sequence ID" value="KAJ3560798.1"/>
    <property type="molecule type" value="Genomic_DNA"/>
</dbReference>
<keyword evidence="1" id="KW-1133">Transmembrane helix</keyword>
<organism evidence="3 4">
    <name type="scientific">Leucocoprinus birnbaumii</name>
    <dbReference type="NCBI Taxonomy" id="56174"/>
    <lineage>
        <taxon>Eukaryota</taxon>
        <taxon>Fungi</taxon>
        <taxon>Dikarya</taxon>
        <taxon>Basidiomycota</taxon>
        <taxon>Agaricomycotina</taxon>
        <taxon>Agaricomycetes</taxon>
        <taxon>Agaricomycetidae</taxon>
        <taxon>Agaricales</taxon>
        <taxon>Agaricineae</taxon>
        <taxon>Agaricaceae</taxon>
        <taxon>Leucocoprinus</taxon>
    </lineage>
</organism>
<evidence type="ECO:0000259" key="2">
    <source>
        <dbReference type="PROSITE" id="PS50404"/>
    </source>
</evidence>
<evidence type="ECO:0000313" key="4">
    <source>
        <dbReference type="Proteomes" id="UP001213000"/>
    </source>
</evidence>
<comment type="caution">
    <text evidence="3">The sequence shown here is derived from an EMBL/GenBank/DDBJ whole genome shotgun (WGS) entry which is preliminary data.</text>
</comment>
<dbReference type="Proteomes" id="UP001213000">
    <property type="component" value="Unassembled WGS sequence"/>
</dbReference>
<keyword evidence="4" id="KW-1185">Reference proteome</keyword>
<dbReference type="SUPFAM" id="SSF47616">
    <property type="entry name" value="GST C-terminal domain-like"/>
    <property type="match status" value="1"/>
</dbReference>
<dbReference type="Pfam" id="PF13409">
    <property type="entry name" value="GST_N_2"/>
    <property type="match status" value="1"/>
</dbReference>
<feature type="transmembrane region" description="Helical" evidence="1">
    <location>
        <begin position="21"/>
        <end position="42"/>
    </location>
</feature>
<dbReference type="InterPro" id="IPR036282">
    <property type="entry name" value="Glutathione-S-Trfase_C_sf"/>
</dbReference>
<dbReference type="GO" id="GO:0006559">
    <property type="term" value="P:L-phenylalanine catabolic process"/>
    <property type="evidence" value="ECO:0007669"/>
    <property type="project" value="TreeGrafter"/>
</dbReference>
<dbReference type="GO" id="GO:0004364">
    <property type="term" value="F:glutathione transferase activity"/>
    <property type="evidence" value="ECO:0007669"/>
    <property type="project" value="TreeGrafter"/>
</dbReference>
<proteinExistence type="predicted"/>
<dbReference type="AlphaFoldDB" id="A0AAD5VID5"/>
<dbReference type="PROSITE" id="PS50404">
    <property type="entry name" value="GST_NTER"/>
    <property type="match status" value="1"/>
</dbReference>
<name>A0AAD5VID5_9AGAR</name>
<protein>
    <recommendedName>
        <fullName evidence="2">GST N-terminal domain-containing protein</fullName>
    </recommendedName>
</protein>
<dbReference type="SUPFAM" id="SSF52833">
    <property type="entry name" value="Thioredoxin-like"/>
    <property type="match status" value="1"/>
</dbReference>
<dbReference type="GO" id="GO:0006749">
    <property type="term" value="P:glutathione metabolic process"/>
    <property type="evidence" value="ECO:0007669"/>
    <property type="project" value="TreeGrafter"/>
</dbReference>
<feature type="domain" description="GST N-terminal" evidence="2">
    <location>
        <begin position="44"/>
        <end position="136"/>
    </location>
</feature>
<evidence type="ECO:0000256" key="1">
    <source>
        <dbReference type="SAM" id="Phobius"/>
    </source>
</evidence>
<dbReference type="Gene3D" id="3.40.30.10">
    <property type="entry name" value="Glutaredoxin"/>
    <property type="match status" value="1"/>
</dbReference>
<evidence type="ECO:0000313" key="3">
    <source>
        <dbReference type="EMBL" id="KAJ3560798.1"/>
    </source>
</evidence>
<sequence length="287" mass="32511">MLWYRKTGLTPNIEVPLRRTGLNGILAVDLYLILFSLMITLFDLAAKAPIKCWSPYAWKARYVLNMKNIPYTTAWVDYPDLEPESKKAGVKPSNIKKRDGNPWYTCPAIVDDSTGTAIPDSFEIALYLDKQYPNTPRAIPEGMEGLQKAFEEQFMDLLQPTIWVLIVSKVPAFLNPSSAKYFYDTRSAFLGKPLEQLAVDPEERKQLWAKIKGSFDKLDGYYAKTDSAGPFFMGQTVSFADFTVAGMLRSVKICLGSDSEEWKAIEEWNGGRWKALIDNLEPYASEN</sequence>
<dbReference type="InterPro" id="IPR054416">
    <property type="entry name" value="GST_UstS-like_C"/>
</dbReference>
<dbReference type="Gene3D" id="1.20.1050.10">
    <property type="match status" value="1"/>
</dbReference>
<dbReference type="PANTHER" id="PTHR42673">
    <property type="entry name" value="MALEYLACETOACETATE ISOMERASE"/>
    <property type="match status" value="1"/>
</dbReference>
<gene>
    <name evidence="3" type="ORF">NP233_g10597</name>
</gene>
<dbReference type="Pfam" id="PF22041">
    <property type="entry name" value="GST_C_7"/>
    <property type="match status" value="1"/>
</dbReference>
<dbReference type="GO" id="GO:0016034">
    <property type="term" value="F:maleylacetoacetate isomerase activity"/>
    <property type="evidence" value="ECO:0007669"/>
    <property type="project" value="TreeGrafter"/>
</dbReference>
<dbReference type="InterPro" id="IPR004045">
    <property type="entry name" value="Glutathione_S-Trfase_N"/>
</dbReference>
<reference evidence="3" key="1">
    <citation type="submission" date="2022-07" db="EMBL/GenBank/DDBJ databases">
        <title>Genome Sequence of Leucocoprinus birnbaumii.</title>
        <authorList>
            <person name="Buettner E."/>
        </authorList>
    </citation>
    <scope>NUCLEOTIDE SEQUENCE</scope>
    <source>
        <strain evidence="3">VT141</strain>
    </source>
</reference>
<dbReference type="PANTHER" id="PTHR42673:SF4">
    <property type="entry name" value="MALEYLACETOACETATE ISOMERASE"/>
    <property type="match status" value="1"/>
</dbReference>
<dbReference type="InterPro" id="IPR036249">
    <property type="entry name" value="Thioredoxin-like_sf"/>
</dbReference>
<accession>A0AAD5VID5</accession>